<comment type="caution">
    <text evidence="10">The sequence shown here is derived from an EMBL/GenBank/DDBJ whole genome shotgun (WGS) entry which is preliminary data.</text>
</comment>
<dbReference type="PROSITE" id="PS00107">
    <property type="entry name" value="PROTEIN_KINASE_ATP"/>
    <property type="match status" value="1"/>
</dbReference>
<dbReference type="OrthoDB" id="40902at2759"/>
<dbReference type="InterPro" id="IPR011992">
    <property type="entry name" value="EF-hand-dom_pair"/>
</dbReference>
<proteinExistence type="predicted"/>
<accession>A0A0K9P365</accession>
<dbReference type="PANTHER" id="PTHR24349">
    <property type="entry name" value="SERINE/THREONINE-PROTEIN KINASE"/>
    <property type="match status" value="1"/>
</dbReference>
<dbReference type="GO" id="GO:0005524">
    <property type="term" value="F:ATP binding"/>
    <property type="evidence" value="ECO:0007669"/>
    <property type="project" value="UniProtKB-UniRule"/>
</dbReference>
<dbReference type="InterPro" id="IPR050205">
    <property type="entry name" value="CDPK_Ser/Thr_kinases"/>
</dbReference>
<dbReference type="InterPro" id="IPR017441">
    <property type="entry name" value="Protein_kinase_ATP_BS"/>
</dbReference>
<dbReference type="Proteomes" id="UP000036987">
    <property type="component" value="Unassembled WGS sequence"/>
</dbReference>
<dbReference type="FunFam" id="1.10.510.10:FF:001864">
    <property type="entry name" value="Calcium-dependent protein kinase SK5"/>
    <property type="match status" value="1"/>
</dbReference>
<evidence type="ECO:0000256" key="6">
    <source>
        <dbReference type="ARBA" id="ARBA00022840"/>
    </source>
</evidence>
<dbReference type="GO" id="GO:0005737">
    <property type="term" value="C:cytoplasm"/>
    <property type="evidence" value="ECO:0000318"/>
    <property type="project" value="GO_Central"/>
</dbReference>
<evidence type="ECO:0000256" key="3">
    <source>
        <dbReference type="ARBA" id="ARBA00022737"/>
    </source>
</evidence>
<keyword evidence="3" id="KW-0677">Repeat</keyword>
<dbReference type="Gene3D" id="1.10.238.10">
    <property type="entry name" value="EF-hand"/>
    <property type="match status" value="2"/>
</dbReference>
<dbReference type="FunFam" id="1.10.510.10:FF:001294">
    <property type="entry name" value="CDPK-related kinase 3"/>
    <property type="match status" value="1"/>
</dbReference>
<evidence type="ECO:0000256" key="4">
    <source>
        <dbReference type="ARBA" id="ARBA00022741"/>
    </source>
</evidence>
<dbReference type="GO" id="GO:0005516">
    <property type="term" value="F:calmodulin binding"/>
    <property type="evidence" value="ECO:0000318"/>
    <property type="project" value="GO_Central"/>
</dbReference>
<feature type="binding site" evidence="7">
    <location>
        <position position="123"/>
    </location>
    <ligand>
        <name>ATP</name>
        <dbReference type="ChEBI" id="CHEBI:30616"/>
    </ligand>
</feature>
<sequence>MGICHGKQTDDKNPAQIKHLPDHCSPPRSSPFHGFKRPPSPAKHINAFLARRNAPLKTLRAPNDISSTTPHRIPAELDKNFGYSKNFYTKYEMGDEIGRGYFGYITRSKVKKGESKGQDVAVKVMAKAKMNTTIGIEDIRREVRILSTITEHENLVRFLEAFEDEDNVYIVMELCTGGELLEKILSRGGKYMEEEAKMIVVQILSAISYCHLQGIVHRDLKPENFLFSSKEDDSLLKLIDFGLSDFIKPEERLNDIVGSSYYVAPEVLHRSYGTEADMWSIGVISYILLCGIRPFWDRRESGIFRAVLKAEPCFHDQPWPSLSSDARDFVKNLLVKDCRRRMTAVQALCHPWISRNHEVPVTFDILVFKRVKAYIISSELRKSALRALAKTMTLSELCYLQRQFTLLGPNKNGYISIQNLKMVLESCIWSDAMRESKVSDFIESLSNLEYRKMSFDEFVAAAISVHQLEGSENWERCSRRAYEQFDKNDNKPITIDELTSELGLGVSISIHSVLLDWIRYPDGKLSFLGFVKLLYGPSSD</sequence>
<feature type="region of interest" description="Disordered" evidence="8">
    <location>
        <begin position="1"/>
        <end position="41"/>
    </location>
</feature>
<reference evidence="11" key="1">
    <citation type="journal article" date="2016" name="Nature">
        <title>The genome of the seagrass Zostera marina reveals angiosperm adaptation to the sea.</title>
        <authorList>
            <person name="Olsen J.L."/>
            <person name="Rouze P."/>
            <person name="Verhelst B."/>
            <person name="Lin Y.-C."/>
            <person name="Bayer T."/>
            <person name="Collen J."/>
            <person name="Dattolo E."/>
            <person name="De Paoli E."/>
            <person name="Dittami S."/>
            <person name="Maumus F."/>
            <person name="Michel G."/>
            <person name="Kersting A."/>
            <person name="Lauritano C."/>
            <person name="Lohaus R."/>
            <person name="Toepel M."/>
            <person name="Tonon T."/>
            <person name="Vanneste K."/>
            <person name="Amirebrahimi M."/>
            <person name="Brakel J."/>
            <person name="Bostroem C."/>
            <person name="Chovatia M."/>
            <person name="Grimwood J."/>
            <person name="Jenkins J.W."/>
            <person name="Jueterbock A."/>
            <person name="Mraz A."/>
            <person name="Stam W.T."/>
            <person name="Tice H."/>
            <person name="Bornberg-Bauer E."/>
            <person name="Green P.J."/>
            <person name="Pearson G.A."/>
            <person name="Procaccini G."/>
            <person name="Duarte C.M."/>
            <person name="Schmutz J."/>
            <person name="Reusch T.B.H."/>
            <person name="Van de Peer Y."/>
        </authorList>
    </citation>
    <scope>NUCLEOTIDE SEQUENCE [LARGE SCALE GENOMIC DNA]</scope>
    <source>
        <strain evidence="11">cv. Finnish</strain>
    </source>
</reference>
<dbReference type="FunFam" id="3.30.200.20:FF:000101">
    <property type="entry name" value="CDPK-related kinase 1"/>
    <property type="match status" value="1"/>
</dbReference>
<dbReference type="CDD" id="cd05117">
    <property type="entry name" value="STKc_CAMK"/>
    <property type="match status" value="1"/>
</dbReference>
<dbReference type="InterPro" id="IPR008271">
    <property type="entry name" value="Ser/Thr_kinase_AS"/>
</dbReference>
<protein>
    <submittedName>
        <fullName evidence="10">CDPK-related kinase 1</fullName>
    </submittedName>
</protein>
<evidence type="ECO:0000256" key="8">
    <source>
        <dbReference type="SAM" id="MobiDB-lite"/>
    </source>
</evidence>
<dbReference type="PROSITE" id="PS50011">
    <property type="entry name" value="PROTEIN_KINASE_DOM"/>
    <property type="match status" value="1"/>
</dbReference>
<dbReference type="AlphaFoldDB" id="A0A0K9P365"/>
<dbReference type="InterPro" id="IPR011009">
    <property type="entry name" value="Kinase-like_dom_sf"/>
</dbReference>
<dbReference type="SMART" id="SM00220">
    <property type="entry name" value="S_TKc"/>
    <property type="match status" value="1"/>
</dbReference>
<keyword evidence="11" id="KW-1185">Reference proteome</keyword>
<dbReference type="InterPro" id="IPR000719">
    <property type="entry name" value="Prot_kinase_dom"/>
</dbReference>
<dbReference type="SUPFAM" id="SSF47473">
    <property type="entry name" value="EF-hand"/>
    <property type="match status" value="1"/>
</dbReference>
<dbReference type="GO" id="GO:0004683">
    <property type="term" value="F:calcium/calmodulin-dependent protein kinase activity"/>
    <property type="evidence" value="ECO:0000318"/>
    <property type="project" value="GO_Central"/>
</dbReference>
<evidence type="ECO:0000259" key="9">
    <source>
        <dbReference type="PROSITE" id="PS50011"/>
    </source>
</evidence>
<keyword evidence="6 7" id="KW-0067">ATP-binding</keyword>
<evidence type="ECO:0000256" key="5">
    <source>
        <dbReference type="ARBA" id="ARBA00022777"/>
    </source>
</evidence>
<dbReference type="GO" id="GO:0035556">
    <property type="term" value="P:intracellular signal transduction"/>
    <property type="evidence" value="ECO:0000318"/>
    <property type="project" value="GO_Central"/>
</dbReference>
<keyword evidence="4 7" id="KW-0547">Nucleotide-binding</keyword>
<keyword evidence="5 10" id="KW-0418">Kinase</keyword>
<dbReference type="SUPFAM" id="SSF56112">
    <property type="entry name" value="Protein kinase-like (PK-like)"/>
    <property type="match status" value="1"/>
</dbReference>
<evidence type="ECO:0000256" key="7">
    <source>
        <dbReference type="PROSITE-ProRule" id="PRU10141"/>
    </source>
</evidence>
<evidence type="ECO:0000313" key="10">
    <source>
        <dbReference type="EMBL" id="KMZ62650.1"/>
    </source>
</evidence>
<gene>
    <name evidence="10" type="ORF">ZOSMA_44G00500</name>
</gene>
<dbReference type="Gene3D" id="1.10.510.10">
    <property type="entry name" value="Transferase(Phosphotransferase) domain 1"/>
    <property type="match status" value="1"/>
</dbReference>
<keyword evidence="2" id="KW-0808">Transferase</keyword>
<name>A0A0K9P365_ZOSMR</name>
<organism evidence="10 11">
    <name type="scientific">Zostera marina</name>
    <name type="common">Eelgrass</name>
    <dbReference type="NCBI Taxonomy" id="29655"/>
    <lineage>
        <taxon>Eukaryota</taxon>
        <taxon>Viridiplantae</taxon>
        <taxon>Streptophyta</taxon>
        <taxon>Embryophyta</taxon>
        <taxon>Tracheophyta</taxon>
        <taxon>Spermatophyta</taxon>
        <taxon>Magnoliopsida</taxon>
        <taxon>Liliopsida</taxon>
        <taxon>Zosteraceae</taxon>
        <taxon>Zostera</taxon>
    </lineage>
</organism>
<dbReference type="Pfam" id="PF00069">
    <property type="entry name" value="Pkinase"/>
    <property type="match status" value="1"/>
</dbReference>
<dbReference type="Gene3D" id="3.30.200.20">
    <property type="entry name" value="Phosphorylase Kinase, domain 1"/>
    <property type="match status" value="1"/>
</dbReference>
<dbReference type="FunFam" id="1.10.238.10:FF:000085">
    <property type="entry name" value="CDPK-related kinase 1"/>
    <property type="match status" value="1"/>
</dbReference>
<keyword evidence="1" id="KW-0723">Serine/threonine-protein kinase</keyword>
<evidence type="ECO:0000313" key="11">
    <source>
        <dbReference type="Proteomes" id="UP000036987"/>
    </source>
</evidence>
<evidence type="ECO:0000256" key="1">
    <source>
        <dbReference type="ARBA" id="ARBA00022527"/>
    </source>
</evidence>
<dbReference type="STRING" id="29655.A0A0K9P365"/>
<evidence type="ECO:0000256" key="2">
    <source>
        <dbReference type="ARBA" id="ARBA00022679"/>
    </source>
</evidence>
<dbReference type="EMBL" id="LFYR01001330">
    <property type="protein sequence ID" value="KMZ62650.1"/>
    <property type="molecule type" value="Genomic_DNA"/>
</dbReference>
<dbReference type="GO" id="GO:0005634">
    <property type="term" value="C:nucleus"/>
    <property type="evidence" value="ECO:0000318"/>
    <property type="project" value="GO_Central"/>
</dbReference>
<feature type="domain" description="Protein kinase" evidence="9">
    <location>
        <begin position="91"/>
        <end position="353"/>
    </location>
</feature>
<dbReference type="PROSITE" id="PS00108">
    <property type="entry name" value="PROTEIN_KINASE_ST"/>
    <property type="match status" value="1"/>
</dbReference>
<dbReference type="GO" id="GO:0009931">
    <property type="term" value="F:calcium-dependent protein serine/threonine kinase activity"/>
    <property type="evidence" value="ECO:0000318"/>
    <property type="project" value="GO_Central"/>
</dbReference>